<proteinExistence type="predicted"/>
<dbReference type="EMBL" id="OBEG01000001">
    <property type="protein sequence ID" value="SNY77962.1"/>
    <property type="molecule type" value="Genomic_DNA"/>
</dbReference>
<keyword evidence="2" id="KW-1185">Reference proteome</keyword>
<organism evidence="1 2">
    <name type="scientific">Nocardia amikacinitolerans</name>
    <dbReference type="NCBI Taxonomy" id="756689"/>
    <lineage>
        <taxon>Bacteria</taxon>
        <taxon>Bacillati</taxon>
        <taxon>Actinomycetota</taxon>
        <taxon>Actinomycetes</taxon>
        <taxon>Mycobacteriales</taxon>
        <taxon>Nocardiaceae</taxon>
        <taxon>Nocardia</taxon>
    </lineage>
</organism>
<protein>
    <submittedName>
        <fullName evidence="1">Uncharacterized protein</fullName>
    </submittedName>
</protein>
<evidence type="ECO:0000313" key="2">
    <source>
        <dbReference type="Proteomes" id="UP000219565"/>
    </source>
</evidence>
<accession>A0A285KZ79</accession>
<dbReference type="AlphaFoldDB" id="A0A285KZ79"/>
<gene>
    <name evidence="1" type="ORF">SAMN04244553_1147</name>
</gene>
<sequence>MTGQSSFTIALLTSERELSRILFDLWTVGRERGGEKPMDMAVVYARNRSAITTLLSRR</sequence>
<name>A0A285KZ79_9NOCA</name>
<reference evidence="1 2" key="1">
    <citation type="submission" date="2017-09" db="EMBL/GenBank/DDBJ databases">
        <authorList>
            <person name="Ehlers B."/>
            <person name="Leendertz F.H."/>
        </authorList>
    </citation>
    <scope>NUCLEOTIDE SEQUENCE [LARGE SCALE GENOMIC DNA]</scope>
    <source>
        <strain evidence="1 2">DSM 45537</strain>
    </source>
</reference>
<evidence type="ECO:0000313" key="1">
    <source>
        <dbReference type="EMBL" id="SNY77962.1"/>
    </source>
</evidence>
<dbReference type="Proteomes" id="UP000219565">
    <property type="component" value="Unassembled WGS sequence"/>
</dbReference>